<comment type="caution">
    <text evidence="3">The sequence shown here is derived from an EMBL/GenBank/DDBJ whole genome shotgun (WGS) entry which is preliminary data.</text>
</comment>
<keyword evidence="2" id="KW-0732">Signal</keyword>
<reference evidence="3" key="2">
    <citation type="submission" date="2020-11" db="EMBL/GenBank/DDBJ databases">
        <title>Whole genome sequencing of Colletotrichum sp.</title>
        <authorList>
            <person name="Li H."/>
        </authorList>
    </citation>
    <scope>NUCLEOTIDE SEQUENCE</scope>
    <source>
        <strain evidence="3">CkLH20</strain>
    </source>
</reference>
<organism evidence="3 4">
    <name type="scientific">Colletotrichum karsti</name>
    <dbReference type="NCBI Taxonomy" id="1095194"/>
    <lineage>
        <taxon>Eukaryota</taxon>
        <taxon>Fungi</taxon>
        <taxon>Dikarya</taxon>
        <taxon>Ascomycota</taxon>
        <taxon>Pezizomycotina</taxon>
        <taxon>Sordariomycetes</taxon>
        <taxon>Hypocreomycetidae</taxon>
        <taxon>Glomerellales</taxon>
        <taxon>Glomerellaceae</taxon>
        <taxon>Colletotrichum</taxon>
        <taxon>Colletotrichum boninense species complex</taxon>
    </lineage>
</organism>
<evidence type="ECO:0000313" key="4">
    <source>
        <dbReference type="Proteomes" id="UP000781932"/>
    </source>
</evidence>
<dbReference type="RefSeq" id="XP_038740063.1">
    <property type="nucleotide sequence ID" value="XM_038894622.1"/>
</dbReference>
<dbReference type="EMBL" id="JAATWM020000052">
    <property type="protein sequence ID" value="KAF9870602.1"/>
    <property type="molecule type" value="Genomic_DNA"/>
</dbReference>
<feature type="region of interest" description="Disordered" evidence="1">
    <location>
        <begin position="446"/>
        <end position="509"/>
    </location>
</feature>
<dbReference type="OrthoDB" id="271448at2759"/>
<dbReference type="AlphaFoldDB" id="A0A9P6LFQ3"/>
<feature type="chain" id="PRO_5040312042" description="Apple domain-containing protein" evidence="2">
    <location>
        <begin position="17"/>
        <end position="727"/>
    </location>
</feature>
<dbReference type="GeneID" id="62167696"/>
<feature type="region of interest" description="Disordered" evidence="1">
    <location>
        <begin position="86"/>
        <end position="110"/>
    </location>
</feature>
<protein>
    <recommendedName>
        <fullName evidence="5">Apple domain-containing protein</fullName>
    </recommendedName>
</protein>
<keyword evidence="4" id="KW-1185">Reference proteome</keyword>
<dbReference type="Proteomes" id="UP000781932">
    <property type="component" value="Unassembled WGS sequence"/>
</dbReference>
<reference evidence="3" key="1">
    <citation type="submission" date="2020-03" db="EMBL/GenBank/DDBJ databases">
        <authorList>
            <person name="He L."/>
        </authorList>
    </citation>
    <scope>NUCLEOTIDE SEQUENCE</scope>
    <source>
        <strain evidence="3">CkLH20</strain>
    </source>
</reference>
<dbReference type="PANTHER" id="PTHR36578:SF1">
    <property type="entry name" value="APPLE DOMAIN-CONTAINING PROTEIN"/>
    <property type="match status" value="1"/>
</dbReference>
<gene>
    <name evidence="3" type="ORF">CkaCkLH20_11908</name>
</gene>
<feature type="compositionally biased region" description="Basic and acidic residues" evidence="1">
    <location>
        <begin position="450"/>
        <end position="460"/>
    </location>
</feature>
<proteinExistence type="predicted"/>
<evidence type="ECO:0000256" key="1">
    <source>
        <dbReference type="SAM" id="MobiDB-lite"/>
    </source>
</evidence>
<name>A0A9P6LFQ3_9PEZI</name>
<evidence type="ECO:0000313" key="3">
    <source>
        <dbReference type="EMBL" id="KAF9870602.1"/>
    </source>
</evidence>
<accession>A0A9P6LFQ3</accession>
<feature type="signal peptide" evidence="2">
    <location>
        <begin position="1"/>
        <end position="16"/>
    </location>
</feature>
<sequence>MRSTTLIAAFAALVKAQSGLDFDMIDAAPDPPIATVPIGAAAATVVSYDANAAAASVSSDVKASPLPQETAPAMATSAAKMKKSLVQRSPCSPQPAGNGPVPNPDTSAAFLSSTDLSNAANNAPTPDGYVNTFKNLQASSSAYGYMGYTTLNAYDTKVCASKCDAINGCIAFNIYFERDPSIEPADSCPNPSSTNVIKCVFWGGLVDQNNANNRGQWRNNFEVVIAGSNGYVVRRAADQPGYNSAINLGDAAINAPSDCAGFDTFMGSKIFTNGPFDPKLCAAACTAQSEYNLAHPPQNAPAQTCQFFNTFFVLKNGIPEGQYCSLYSKAWDVSYATNTGQWRGNDRYTIFHSFSYTNSTNPGKPRIPCPVASASSTIVQSTLQPYCSTLLGYTTPTTTATQTAFATVPSTTVTSTVTPLASTTTTTTQLVAVTKQLKRALAPRPTTTCLHDDETPEDHSYQISQGLRARDDSPLVNGTTENGHFVDMDVPVDMTNTTSPSKRRIRRDGTPAGLAAFPADVISSACSLVATPVTTTVTASATTTQTVVSGAALATTTAPTSTIVVVQTVTSTTTINVAPNAPTGAIGYLTVNPVVNSPARYVLSDDSTHMTDNWYRQGQRETFIVAADGTLYSVTNNSYYYIQNYEMSLVYWSNSKSAAQSGFTATPLGDGTSKVTLSSGGKNWKFCLRTVSTGDGNSGAGMHMRAYSGTNTYGTGCVDVDLIIVPV</sequence>
<dbReference type="PANTHER" id="PTHR36578">
    <property type="entry name" value="CHROMOSOME 15, WHOLE GENOME SHOTGUN SEQUENCE"/>
    <property type="match status" value="1"/>
</dbReference>
<evidence type="ECO:0008006" key="5">
    <source>
        <dbReference type="Google" id="ProtNLM"/>
    </source>
</evidence>
<evidence type="ECO:0000256" key="2">
    <source>
        <dbReference type="SAM" id="SignalP"/>
    </source>
</evidence>